<dbReference type="SUPFAM" id="SSF74653">
    <property type="entry name" value="TolA/TonB C-terminal domain"/>
    <property type="match status" value="1"/>
</dbReference>
<dbReference type="PROSITE" id="PS52015">
    <property type="entry name" value="TONB_CTD"/>
    <property type="match status" value="1"/>
</dbReference>
<gene>
    <name evidence="13" type="ORF">HDG41_000447</name>
</gene>
<name>A0A7W8L344_9BURK</name>
<dbReference type="RefSeq" id="WP_311733445.1">
    <property type="nucleotide sequence ID" value="NZ_JACHDE010000001.1"/>
</dbReference>
<feature type="region of interest" description="Disordered" evidence="10">
    <location>
        <begin position="65"/>
        <end position="175"/>
    </location>
</feature>
<dbReference type="GO" id="GO:0055085">
    <property type="term" value="P:transmembrane transport"/>
    <property type="evidence" value="ECO:0007669"/>
    <property type="project" value="InterPro"/>
</dbReference>
<keyword evidence="7" id="KW-0653">Protein transport</keyword>
<evidence type="ECO:0000256" key="6">
    <source>
        <dbReference type="ARBA" id="ARBA00022692"/>
    </source>
</evidence>
<dbReference type="Gene3D" id="3.30.1150.10">
    <property type="match status" value="1"/>
</dbReference>
<evidence type="ECO:0000256" key="8">
    <source>
        <dbReference type="ARBA" id="ARBA00022989"/>
    </source>
</evidence>
<evidence type="ECO:0000256" key="1">
    <source>
        <dbReference type="ARBA" id="ARBA00004383"/>
    </source>
</evidence>
<evidence type="ECO:0000259" key="12">
    <source>
        <dbReference type="PROSITE" id="PS52015"/>
    </source>
</evidence>
<evidence type="ECO:0000256" key="3">
    <source>
        <dbReference type="ARBA" id="ARBA00022448"/>
    </source>
</evidence>
<keyword evidence="6 11" id="KW-0812">Transmembrane</keyword>
<evidence type="ECO:0000256" key="2">
    <source>
        <dbReference type="ARBA" id="ARBA00006555"/>
    </source>
</evidence>
<dbReference type="AlphaFoldDB" id="A0A7W8L344"/>
<evidence type="ECO:0000313" key="13">
    <source>
        <dbReference type="EMBL" id="MBB5398411.1"/>
    </source>
</evidence>
<evidence type="ECO:0000313" key="14">
    <source>
        <dbReference type="Proteomes" id="UP000592820"/>
    </source>
</evidence>
<evidence type="ECO:0000256" key="11">
    <source>
        <dbReference type="SAM" id="Phobius"/>
    </source>
</evidence>
<dbReference type="InterPro" id="IPR037682">
    <property type="entry name" value="TonB_C"/>
</dbReference>
<proteinExistence type="inferred from homology"/>
<feature type="compositionally biased region" description="Low complexity" evidence="10">
    <location>
        <begin position="144"/>
        <end position="165"/>
    </location>
</feature>
<feature type="compositionally biased region" description="Low complexity" evidence="10">
    <location>
        <begin position="108"/>
        <end position="125"/>
    </location>
</feature>
<sequence length="247" mass="26672">MIEGRRDWFERRAARTLRTAIATLIALGIWLLVLVTLSAGLLRPARPVPPPAPLDMHVVVLDEPAASESRTPQPATPVPAKQAPTHVQTQSRTSMRRAMPPAPGEPRTQTTTSAATPSAPVASPAQNPPQDERPEQTAAAGSRQSSAQHDAAPSAPASSDTAARSISQPLPSLPDDLREQAYQTTATARFTIHADGSVDVELVRATPNPRLNQLLLVALRRWRFFPALRDGRPVESTQDVRVHFNVS</sequence>
<dbReference type="NCBIfam" id="TIGR01352">
    <property type="entry name" value="tonB_Cterm"/>
    <property type="match status" value="1"/>
</dbReference>
<keyword evidence="3" id="KW-0813">Transport</keyword>
<organism evidence="13 14">
    <name type="scientific">Paraburkholderia youngii</name>
    <dbReference type="NCBI Taxonomy" id="2782701"/>
    <lineage>
        <taxon>Bacteria</taxon>
        <taxon>Pseudomonadati</taxon>
        <taxon>Pseudomonadota</taxon>
        <taxon>Betaproteobacteria</taxon>
        <taxon>Burkholderiales</taxon>
        <taxon>Burkholderiaceae</taxon>
        <taxon>Paraburkholderia</taxon>
    </lineage>
</organism>
<dbReference type="EMBL" id="JACHDE010000001">
    <property type="protein sequence ID" value="MBB5398411.1"/>
    <property type="molecule type" value="Genomic_DNA"/>
</dbReference>
<evidence type="ECO:0000256" key="4">
    <source>
        <dbReference type="ARBA" id="ARBA00022475"/>
    </source>
</evidence>
<dbReference type="InterPro" id="IPR006260">
    <property type="entry name" value="TonB/TolA_C"/>
</dbReference>
<evidence type="ECO:0000256" key="9">
    <source>
        <dbReference type="ARBA" id="ARBA00023136"/>
    </source>
</evidence>
<keyword evidence="9 11" id="KW-0472">Membrane</keyword>
<comment type="caution">
    <text evidence="13">The sequence shown here is derived from an EMBL/GenBank/DDBJ whole genome shotgun (WGS) entry which is preliminary data.</text>
</comment>
<dbReference type="GO" id="GO:0031992">
    <property type="term" value="F:energy transducer activity"/>
    <property type="evidence" value="ECO:0007669"/>
    <property type="project" value="TreeGrafter"/>
</dbReference>
<reference evidence="13 14" key="1">
    <citation type="submission" date="2020-08" db="EMBL/GenBank/DDBJ databases">
        <title>Genomic Encyclopedia of Type Strains, Phase IV (KMG-V): Genome sequencing to study the core and pangenomes of soil and plant-associated prokaryotes.</title>
        <authorList>
            <person name="Whitman W."/>
        </authorList>
    </citation>
    <scope>NUCLEOTIDE SEQUENCE [LARGE SCALE GENOMIC DNA]</scope>
    <source>
        <strain evidence="13 14">JPY162</strain>
    </source>
</reference>
<dbReference type="Proteomes" id="UP000592820">
    <property type="component" value="Unassembled WGS sequence"/>
</dbReference>
<keyword evidence="8 11" id="KW-1133">Transmembrane helix</keyword>
<dbReference type="GO" id="GO:0098797">
    <property type="term" value="C:plasma membrane protein complex"/>
    <property type="evidence" value="ECO:0007669"/>
    <property type="project" value="TreeGrafter"/>
</dbReference>
<evidence type="ECO:0000256" key="10">
    <source>
        <dbReference type="SAM" id="MobiDB-lite"/>
    </source>
</evidence>
<dbReference type="InterPro" id="IPR051045">
    <property type="entry name" value="TonB-dependent_transducer"/>
</dbReference>
<accession>A0A7W8L344</accession>
<feature type="domain" description="TonB C-terminal" evidence="12">
    <location>
        <begin position="158"/>
        <end position="247"/>
    </location>
</feature>
<evidence type="ECO:0000256" key="5">
    <source>
        <dbReference type="ARBA" id="ARBA00022519"/>
    </source>
</evidence>
<protein>
    <submittedName>
        <fullName evidence="13">Protein TonB</fullName>
    </submittedName>
</protein>
<keyword evidence="5" id="KW-0997">Cell inner membrane</keyword>
<dbReference type="GO" id="GO:0015031">
    <property type="term" value="P:protein transport"/>
    <property type="evidence" value="ECO:0007669"/>
    <property type="project" value="UniProtKB-KW"/>
</dbReference>
<comment type="similarity">
    <text evidence="2">Belongs to the TonB family.</text>
</comment>
<evidence type="ECO:0000256" key="7">
    <source>
        <dbReference type="ARBA" id="ARBA00022927"/>
    </source>
</evidence>
<dbReference type="PANTHER" id="PTHR33446">
    <property type="entry name" value="PROTEIN TONB-RELATED"/>
    <property type="match status" value="1"/>
</dbReference>
<dbReference type="Pfam" id="PF03544">
    <property type="entry name" value="TonB_C"/>
    <property type="match status" value="1"/>
</dbReference>
<comment type="subcellular location">
    <subcellularLocation>
        <location evidence="1">Cell inner membrane</location>
        <topology evidence="1">Single-pass membrane protein</topology>
        <orientation evidence="1">Periplasmic side</orientation>
    </subcellularLocation>
</comment>
<dbReference type="PANTHER" id="PTHR33446:SF2">
    <property type="entry name" value="PROTEIN TONB"/>
    <property type="match status" value="1"/>
</dbReference>
<feature type="transmembrane region" description="Helical" evidence="11">
    <location>
        <begin position="21"/>
        <end position="42"/>
    </location>
</feature>
<keyword evidence="4" id="KW-1003">Cell membrane</keyword>